<dbReference type="OrthoDB" id="341114at2"/>
<dbReference type="RefSeq" id="WP_108976003.1">
    <property type="nucleotide sequence ID" value="NZ_BFBB01000004.1"/>
</dbReference>
<dbReference type="Proteomes" id="UP000245133">
    <property type="component" value="Unassembled WGS sequence"/>
</dbReference>
<sequence length="112" mass="13098">MKFLIYVIIAFGLSCGLFHKGVPKKGEFCYLLSKPPECIFVDFEEKTLLMEGQWFPLNPRTRLEFTFPLSGQEAELFVTAEHRVDIKIPGQGPDKFYMRKKERFSQFPKSKE</sequence>
<protein>
    <recommendedName>
        <fullName evidence="3">Lipoprotein</fullName>
    </recommendedName>
</protein>
<accession>A0A2P2E053</accession>
<comment type="caution">
    <text evidence="1">The sequence shown here is derived from an EMBL/GenBank/DDBJ whole genome shotgun (WGS) entry which is preliminary data.</text>
</comment>
<name>A0A2P2E053_9LEPT</name>
<dbReference type="AlphaFoldDB" id="A0A2P2E053"/>
<dbReference type="NCBIfam" id="NF047809">
    <property type="entry name" value="LIC12806_lipo"/>
    <property type="match status" value="1"/>
</dbReference>
<dbReference type="PROSITE" id="PS51257">
    <property type="entry name" value="PROKAR_LIPOPROTEIN"/>
    <property type="match status" value="1"/>
</dbReference>
<evidence type="ECO:0008006" key="3">
    <source>
        <dbReference type="Google" id="ProtNLM"/>
    </source>
</evidence>
<gene>
    <name evidence="1" type="ORF">LPTSP4_17740</name>
</gene>
<proteinExistence type="predicted"/>
<keyword evidence="2" id="KW-1185">Reference proteome</keyword>
<organism evidence="1 2">
    <name type="scientific">Leptospira ryugenii</name>
    <dbReference type="NCBI Taxonomy" id="1917863"/>
    <lineage>
        <taxon>Bacteria</taxon>
        <taxon>Pseudomonadati</taxon>
        <taxon>Spirochaetota</taxon>
        <taxon>Spirochaetia</taxon>
        <taxon>Leptospirales</taxon>
        <taxon>Leptospiraceae</taxon>
        <taxon>Leptospira</taxon>
    </lineage>
</organism>
<evidence type="ECO:0000313" key="1">
    <source>
        <dbReference type="EMBL" id="GBF50250.1"/>
    </source>
</evidence>
<reference evidence="1 2" key="1">
    <citation type="submission" date="2018-02" db="EMBL/GenBank/DDBJ databases">
        <title>Novel Leptospira species isolated from soil and water in Japan.</title>
        <authorList>
            <person name="Nakao R."/>
            <person name="Masuzawa T."/>
        </authorList>
    </citation>
    <scope>NUCLEOTIDE SEQUENCE [LARGE SCALE GENOMIC DNA]</scope>
    <source>
        <strain evidence="1 2">YH101</strain>
    </source>
</reference>
<dbReference type="EMBL" id="BFBB01000004">
    <property type="protein sequence ID" value="GBF50250.1"/>
    <property type="molecule type" value="Genomic_DNA"/>
</dbReference>
<evidence type="ECO:0000313" key="2">
    <source>
        <dbReference type="Proteomes" id="UP000245133"/>
    </source>
</evidence>